<keyword evidence="1" id="KW-0732">Signal</keyword>
<evidence type="ECO:0000313" key="3">
    <source>
        <dbReference type="EMBL" id="MFD1095024.1"/>
    </source>
</evidence>
<dbReference type="RefSeq" id="WP_380743403.1">
    <property type="nucleotide sequence ID" value="NZ_JBHTLI010000001.1"/>
</dbReference>
<accession>A0ABW3NQ12</accession>
<organism evidence="3 4">
    <name type="scientific">Salegentibacter chungangensis</name>
    <dbReference type="NCBI Taxonomy" id="1335724"/>
    <lineage>
        <taxon>Bacteria</taxon>
        <taxon>Pseudomonadati</taxon>
        <taxon>Bacteroidota</taxon>
        <taxon>Flavobacteriia</taxon>
        <taxon>Flavobacteriales</taxon>
        <taxon>Flavobacteriaceae</taxon>
        <taxon>Salegentibacter</taxon>
    </lineage>
</organism>
<dbReference type="Proteomes" id="UP001597131">
    <property type="component" value="Unassembled WGS sequence"/>
</dbReference>
<feature type="signal peptide" evidence="1">
    <location>
        <begin position="1"/>
        <end position="18"/>
    </location>
</feature>
<comment type="caution">
    <text evidence="3">The sequence shown here is derived from an EMBL/GenBank/DDBJ whole genome shotgun (WGS) entry which is preliminary data.</text>
</comment>
<evidence type="ECO:0000259" key="2">
    <source>
        <dbReference type="Pfam" id="PF03544"/>
    </source>
</evidence>
<dbReference type="Pfam" id="PF03544">
    <property type="entry name" value="TonB_C"/>
    <property type="match status" value="1"/>
</dbReference>
<reference evidence="4" key="1">
    <citation type="journal article" date="2019" name="Int. J. Syst. Evol. Microbiol.">
        <title>The Global Catalogue of Microorganisms (GCM) 10K type strain sequencing project: providing services to taxonomists for standard genome sequencing and annotation.</title>
        <authorList>
            <consortium name="The Broad Institute Genomics Platform"/>
            <consortium name="The Broad Institute Genome Sequencing Center for Infectious Disease"/>
            <person name="Wu L."/>
            <person name="Ma J."/>
        </authorList>
    </citation>
    <scope>NUCLEOTIDE SEQUENCE [LARGE SCALE GENOMIC DNA]</scope>
    <source>
        <strain evidence="4">CCUG 64793</strain>
    </source>
</reference>
<feature type="domain" description="TonB C-terminal" evidence="2">
    <location>
        <begin position="62"/>
        <end position="134"/>
    </location>
</feature>
<dbReference type="EMBL" id="JBHTLI010000001">
    <property type="protein sequence ID" value="MFD1095024.1"/>
    <property type="molecule type" value="Genomic_DNA"/>
</dbReference>
<dbReference type="SUPFAM" id="SSF74653">
    <property type="entry name" value="TolA/TonB C-terminal domain"/>
    <property type="match status" value="1"/>
</dbReference>
<gene>
    <name evidence="3" type="ORF">ACFQ3Q_04625</name>
</gene>
<protein>
    <submittedName>
        <fullName evidence="3">Energy transducer TonB</fullName>
    </submittedName>
</protein>
<feature type="chain" id="PRO_5045261121" evidence="1">
    <location>
        <begin position="19"/>
        <end position="136"/>
    </location>
</feature>
<evidence type="ECO:0000313" key="4">
    <source>
        <dbReference type="Proteomes" id="UP001597131"/>
    </source>
</evidence>
<evidence type="ECO:0000256" key="1">
    <source>
        <dbReference type="SAM" id="SignalP"/>
    </source>
</evidence>
<dbReference type="InterPro" id="IPR037682">
    <property type="entry name" value="TonB_C"/>
</dbReference>
<sequence>MKNLLIIACLLVTSLGFAQDDVDVKGNTVTVREKAPVWPGCEAQDDKKACFNKQLMKHVREHYKYPRNEAGELVRGKSTISLQVNEKGNVEILSIKGDKEMVNEAARRMIDAIPQMTPGTRGGKATVIKYTIPLTL</sequence>
<name>A0ABW3NQ12_9FLAO</name>
<dbReference type="Gene3D" id="3.30.1150.10">
    <property type="match status" value="1"/>
</dbReference>
<keyword evidence="4" id="KW-1185">Reference proteome</keyword>
<proteinExistence type="predicted"/>